<feature type="transmembrane region" description="Helical" evidence="1">
    <location>
        <begin position="178"/>
        <end position="196"/>
    </location>
</feature>
<feature type="transmembrane region" description="Helical" evidence="1">
    <location>
        <begin position="80"/>
        <end position="103"/>
    </location>
</feature>
<keyword evidence="1" id="KW-0812">Transmembrane</keyword>
<reference evidence="2 3" key="1">
    <citation type="submission" date="2014-02" db="EMBL/GenBank/DDBJ databases">
        <title>Whole genome shotgun sequence of Rhodococcus wratislaviensis NBRC 100605.</title>
        <authorList>
            <person name="Hosoyama A."/>
            <person name="Tsuchikane K."/>
            <person name="Yoshida I."/>
            <person name="Ohji S."/>
            <person name="Ichikawa N."/>
            <person name="Yamazoe A."/>
            <person name="Fujita N."/>
        </authorList>
    </citation>
    <scope>NUCLEOTIDE SEQUENCE [LARGE SCALE GENOMIC DNA]</scope>
    <source>
        <strain evidence="2 3">NBRC 100605</strain>
    </source>
</reference>
<protein>
    <submittedName>
        <fullName evidence="2">Uncharacterized protein</fullName>
    </submittedName>
</protein>
<dbReference type="Proteomes" id="UP000019491">
    <property type="component" value="Unassembled WGS sequence"/>
</dbReference>
<dbReference type="EMBL" id="BAWF01000049">
    <property type="protein sequence ID" value="GAF48106.1"/>
    <property type="molecule type" value="Genomic_DNA"/>
</dbReference>
<dbReference type="AlphaFoldDB" id="X0QB23"/>
<keyword evidence="1" id="KW-1133">Transmembrane helix</keyword>
<evidence type="ECO:0000313" key="3">
    <source>
        <dbReference type="Proteomes" id="UP000019491"/>
    </source>
</evidence>
<keyword evidence="1" id="KW-0472">Membrane</keyword>
<gene>
    <name evidence="2" type="ORF">RW1_049_00130</name>
</gene>
<evidence type="ECO:0000313" key="2">
    <source>
        <dbReference type="EMBL" id="GAF48106.1"/>
    </source>
</evidence>
<sequence length="233" mass="25031">MMAINPFVHFSKFSEMTVIDLGSDVVFPALAMATLVGVTGICLLSSRAGRLIGAGMLLGEGVTLPWFLCNQWQPWTAWGLAAWLWVTALLVLVVSTGITGLSVYRMRDVTLQFRLPLSMGSWILLSFGVLTVLVLAIYESSDAEDEFARQSWGGTLFVIAALVVPACAAIAVPYRFRLAMVVGWCGAAGVVAYYTIHDDLDAGIDPTMVIVFALTLPIMIATTAVSGQARSYA</sequence>
<organism evidence="2 3">
    <name type="scientific">Rhodococcus wratislaviensis NBRC 100605</name>
    <dbReference type="NCBI Taxonomy" id="1219028"/>
    <lineage>
        <taxon>Bacteria</taxon>
        <taxon>Bacillati</taxon>
        <taxon>Actinomycetota</taxon>
        <taxon>Actinomycetes</taxon>
        <taxon>Mycobacteriales</taxon>
        <taxon>Nocardiaceae</taxon>
        <taxon>Rhodococcus</taxon>
    </lineage>
</organism>
<feature type="transmembrane region" description="Helical" evidence="1">
    <location>
        <begin position="208"/>
        <end position="227"/>
    </location>
</feature>
<feature type="transmembrane region" description="Helical" evidence="1">
    <location>
        <begin position="25"/>
        <end position="44"/>
    </location>
</feature>
<feature type="transmembrane region" description="Helical" evidence="1">
    <location>
        <begin position="51"/>
        <end position="68"/>
    </location>
</feature>
<comment type="caution">
    <text evidence="2">The sequence shown here is derived from an EMBL/GenBank/DDBJ whole genome shotgun (WGS) entry which is preliminary data.</text>
</comment>
<proteinExistence type="predicted"/>
<evidence type="ECO:0000256" key="1">
    <source>
        <dbReference type="SAM" id="Phobius"/>
    </source>
</evidence>
<accession>X0QB23</accession>
<feature type="transmembrane region" description="Helical" evidence="1">
    <location>
        <begin position="150"/>
        <end position="171"/>
    </location>
</feature>
<keyword evidence="3" id="KW-1185">Reference proteome</keyword>
<feature type="transmembrane region" description="Helical" evidence="1">
    <location>
        <begin position="115"/>
        <end position="138"/>
    </location>
</feature>
<name>X0QB23_RHOWR</name>